<dbReference type="KEGG" id="tprf:A3L09_08025"/>
<sequence>MGLLKKLLVLIVVLSVLYSGFVFYEKKGTSRGVVVLASDDPASIASALVLVARYDGKLVKFQAGKFDGEIASEVLSLSPEEVFFVGEEPLVPSGYSERLAGKGIKVTSLVGRDRFETSKAAFDRLDDRSIEKRDVYIVNGWNEGLILDTLSRDPQALVLLVDPHHEDLVNAIHERTTLSNKIAGASSGGYGRSVYVDPTLFNGGNPPCNCTPIRIDEKKIASLSIERLENLSNTISDQGTLAQVKEKIAAAKEMLSEGDFENAEITAEEGLQIAYQTISGEQIGPAESKEKENKG</sequence>
<dbReference type="Proteomes" id="UP000250179">
    <property type="component" value="Chromosome"/>
</dbReference>
<keyword evidence="1" id="KW-1133">Transmembrane helix</keyword>
<dbReference type="GeneID" id="33320356"/>
<name>A0A2Z2MCF3_THEPR</name>
<dbReference type="RefSeq" id="WP_088858459.1">
    <property type="nucleotide sequence ID" value="NZ_CP014862.1"/>
</dbReference>
<feature type="transmembrane region" description="Helical" evidence="1">
    <location>
        <begin position="7"/>
        <end position="24"/>
    </location>
</feature>
<evidence type="ECO:0000256" key="1">
    <source>
        <dbReference type="SAM" id="Phobius"/>
    </source>
</evidence>
<keyword evidence="1" id="KW-0472">Membrane</keyword>
<proteinExistence type="predicted"/>
<dbReference type="AlphaFoldDB" id="A0A2Z2MCF3"/>
<protein>
    <recommendedName>
        <fullName evidence="4">Cell wall-binding repeat 2 family protein</fullName>
    </recommendedName>
</protein>
<evidence type="ECO:0000313" key="3">
    <source>
        <dbReference type="Proteomes" id="UP000250179"/>
    </source>
</evidence>
<reference evidence="2 3" key="1">
    <citation type="submission" date="2016-03" db="EMBL/GenBank/DDBJ databases">
        <title>Complete genome sequence of Thermococcus profundus strain DT5432.</title>
        <authorList>
            <person name="Oger P.M."/>
        </authorList>
    </citation>
    <scope>NUCLEOTIDE SEQUENCE [LARGE SCALE GENOMIC DNA]</scope>
    <source>
        <strain evidence="2 3">DT 5432</strain>
    </source>
</reference>
<gene>
    <name evidence="2" type="ORF">A3L09_08025</name>
</gene>
<dbReference type="EMBL" id="CP014862">
    <property type="protein sequence ID" value="ASJ03203.1"/>
    <property type="molecule type" value="Genomic_DNA"/>
</dbReference>
<evidence type="ECO:0000313" key="2">
    <source>
        <dbReference type="EMBL" id="ASJ03203.1"/>
    </source>
</evidence>
<dbReference type="OrthoDB" id="86217at2157"/>
<accession>A0A2Z2MCF3</accession>
<keyword evidence="1" id="KW-0812">Transmembrane</keyword>
<evidence type="ECO:0008006" key="4">
    <source>
        <dbReference type="Google" id="ProtNLM"/>
    </source>
</evidence>
<organism evidence="2 3">
    <name type="scientific">Thermococcus profundus</name>
    <dbReference type="NCBI Taxonomy" id="49899"/>
    <lineage>
        <taxon>Archaea</taxon>
        <taxon>Methanobacteriati</taxon>
        <taxon>Methanobacteriota</taxon>
        <taxon>Thermococci</taxon>
        <taxon>Thermococcales</taxon>
        <taxon>Thermococcaceae</taxon>
        <taxon>Thermococcus</taxon>
    </lineage>
</organism>
<keyword evidence="3" id="KW-1185">Reference proteome</keyword>